<evidence type="ECO:0000313" key="3">
    <source>
        <dbReference type="EMBL" id="VDP42297.1"/>
    </source>
</evidence>
<evidence type="ECO:0000313" key="4">
    <source>
        <dbReference type="Proteomes" id="UP000270296"/>
    </source>
</evidence>
<dbReference type="Pfam" id="PF21245">
    <property type="entry name" value="PI4KB-PIK1_PIK"/>
    <property type="match status" value="1"/>
</dbReference>
<gene>
    <name evidence="3" type="ORF">SBAD_LOCUS11709</name>
</gene>
<protein>
    <submittedName>
        <fullName evidence="5">Pex2_Pex12 domain-containing protein</fullName>
    </submittedName>
</protein>
<keyword evidence="4" id="KW-1185">Reference proteome</keyword>
<dbReference type="Proteomes" id="UP000270296">
    <property type="component" value="Unassembled WGS sequence"/>
</dbReference>
<dbReference type="EMBL" id="UZAM01016219">
    <property type="protein sequence ID" value="VDP42297.1"/>
    <property type="molecule type" value="Genomic_DNA"/>
</dbReference>
<feature type="region of interest" description="Disordered" evidence="1">
    <location>
        <begin position="86"/>
        <end position="113"/>
    </location>
</feature>
<accession>A0A183J760</accession>
<feature type="domain" description="PI4KB/PIK1 accessory" evidence="2">
    <location>
        <begin position="136"/>
        <end position="194"/>
    </location>
</feature>
<organism evidence="5">
    <name type="scientific">Soboliphyme baturini</name>
    <dbReference type="NCBI Taxonomy" id="241478"/>
    <lineage>
        <taxon>Eukaryota</taxon>
        <taxon>Metazoa</taxon>
        <taxon>Ecdysozoa</taxon>
        <taxon>Nematoda</taxon>
        <taxon>Enoplea</taxon>
        <taxon>Dorylaimia</taxon>
        <taxon>Dioctophymatida</taxon>
        <taxon>Dioctophymatoidea</taxon>
        <taxon>Soboliphymatidae</taxon>
        <taxon>Soboliphyme</taxon>
    </lineage>
</organism>
<evidence type="ECO:0000259" key="2">
    <source>
        <dbReference type="Pfam" id="PF21245"/>
    </source>
</evidence>
<reference evidence="5" key="1">
    <citation type="submission" date="2016-06" db="UniProtKB">
        <authorList>
            <consortium name="WormBaseParasite"/>
        </authorList>
    </citation>
    <scope>IDENTIFICATION</scope>
</reference>
<dbReference type="OrthoDB" id="10264149at2759"/>
<dbReference type="WBParaSite" id="SBAD_0001209901-mRNA-1">
    <property type="protein sequence ID" value="SBAD_0001209901-mRNA-1"/>
    <property type="gene ID" value="SBAD_0001209901"/>
</dbReference>
<proteinExistence type="predicted"/>
<evidence type="ECO:0000313" key="5">
    <source>
        <dbReference type="WBParaSite" id="SBAD_0001209901-mRNA-1"/>
    </source>
</evidence>
<feature type="compositionally biased region" description="Polar residues" evidence="1">
    <location>
        <begin position="88"/>
        <end position="104"/>
    </location>
</feature>
<dbReference type="AlphaFoldDB" id="A0A183J760"/>
<evidence type="ECO:0000256" key="1">
    <source>
        <dbReference type="SAM" id="MobiDB-lite"/>
    </source>
</evidence>
<reference evidence="3 4" key="2">
    <citation type="submission" date="2018-11" db="EMBL/GenBank/DDBJ databases">
        <authorList>
            <consortium name="Pathogen Informatics"/>
        </authorList>
    </citation>
    <scope>NUCLEOTIDE SEQUENCE [LARGE SCALE GENOMIC DNA]</scope>
</reference>
<sequence>MDQIESKGCGHSKSELCIKCLLADAFNLKDDDLAPTVARTNDRCLLPSQQDKNFVTAMATCELISDEHQTASNRSHPVCQQREDDGQHQQGFCSSSGNVQSNPATIDPEDMSDGPAYRRQSLLLRLFESKLFTITIAVQYLFNSKEPGVLTYLGNRLFSFAEEEFDFYLPQIVTLYINVREVAEVLHPYVVYRYAAVFSCVFAGFVRCHLVTQP</sequence>
<name>A0A183J760_9BILA</name>
<dbReference type="InterPro" id="IPR049160">
    <property type="entry name" value="PI4KB-PIK1_PIK"/>
</dbReference>